<accession>A0A8T3C2V2</accession>
<evidence type="ECO:0000313" key="3">
    <source>
        <dbReference type="Proteomes" id="UP000829196"/>
    </source>
</evidence>
<evidence type="ECO:0000256" key="1">
    <source>
        <dbReference type="SAM" id="MobiDB-lite"/>
    </source>
</evidence>
<dbReference type="OrthoDB" id="515416at2759"/>
<evidence type="ECO:0000313" key="2">
    <source>
        <dbReference type="EMBL" id="KAI0524650.1"/>
    </source>
</evidence>
<feature type="region of interest" description="Disordered" evidence="1">
    <location>
        <begin position="1"/>
        <end position="52"/>
    </location>
</feature>
<protein>
    <submittedName>
        <fullName evidence="2">Uncharacterized protein</fullName>
    </submittedName>
</protein>
<feature type="compositionally biased region" description="Low complexity" evidence="1">
    <location>
        <begin position="7"/>
        <end position="32"/>
    </location>
</feature>
<reference evidence="2" key="1">
    <citation type="journal article" date="2022" name="Front. Genet.">
        <title>Chromosome-Scale Assembly of the Dendrobium nobile Genome Provides Insights Into the Molecular Mechanism of the Biosynthesis of the Medicinal Active Ingredient of Dendrobium.</title>
        <authorList>
            <person name="Xu Q."/>
            <person name="Niu S.-C."/>
            <person name="Li K.-L."/>
            <person name="Zheng P.-J."/>
            <person name="Zhang X.-J."/>
            <person name="Jia Y."/>
            <person name="Liu Y."/>
            <person name="Niu Y.-X."/>
            <person name="Yu L.-H."/>
            <person name="Chen D.-F."/>
            <person name="Zhang G.-Q."/>
        </authorList>
    </citation>
    <scope>NUCLEOTIDE SEQUENCE</scope>
    <source>
        <tissue evidence="2">Leaf</tissue>
    </source>
</reference>
<sequence length="216" mass="23762">MPPSPSTTPAWATSVPIYQSPPQVPQYSQPIQPEEPNTYMPPSHPTFQTSDNPLLSPHTGPPLHQYYGTNPPLYDLPTANRPSSGSIPISPAMGGLACQSHTSMEIRHPTTTRNHLLSPQHHQLQWKRKLPASPYGKVTSSSSSVGSNAVVEVQPETELQLLMLLTRLQLWASPGNSKGNSEEADREWHSVDLNVVLDKLMNDGEVHQPAKGWFGR</sequence>
<comment type="caution">
    <text evidence="2">The sequence shown here is derived from an EMBL/GenBank/DDBJ whole genome shotgun (WGS) entry which is preliminary data.</text>
</comment>
<proteinExistence type="predicted"/>
<dbReference type="AlphaFoldDB" id="A0A8T3C2V2"/>
<dbReference type="Proteomes" id="UP000829196">
    <property type="component" value="Unassembled WGS sequence"/>
</dbReference>
<name>A0A8T3C2V2_DENNO</name>
<keyword evidence="3" id="KW-1185">Reference proteome</keyword>
<gene>
    <name evidence="2" type="ORF">KFK09_004027</name>
</gene>
<organism evidence="2 3">
    <name type="scientific">Dendrobium nobile</name>
    <name type="common">Orchid</name>
    <dbReference type="NCBI Taxonomy" id="94219"/>
    <lineage>
        <taxon>Eukaryota</taxon>
        <taxon>Viridiplantae</taxon>
        <taxon>Streptophyta</taxon>
        <taxon>Embryophyta</taxon>
        <taxon>Tracheophyta</taxon>
        <taxon>Spermatophyta</taxon>
        <taxon>Magnoliopsida</taxon>
        <taxon>Liliopsida</taxon>
        <taxon>Asparagales</taxon>
        <taxon>Orchidaceae</taxon>
        <taxon>Epidendroideae</taxon>
        <taxon>Malaxideae</taxon>
        <taxon>Dendrobiinae</taxon>
        <taxon>Dendrobium</taxon>
    </lineage>
</organism>
<dbReference type="EMBL" id="JAGYWB010000004">
    <property type="protein sequence ID" value="KAI0524650.1"/>
    <property type="molecule type" value="Genomic_DNA"/>
</dbReference>